<dbReference type="AlphaFoldDB" id="A0A2N6QKF5"/>
<sequence>MRRIGIKYYKMGLYTNEQFALFVKRGYVTPEEYKEMTGVDYDPEKAHV</sequence>
<dbReference type="NCBIfam" id="TIGR01669">
    <property type="entry name" value="phage_XkdX"/>
    <property type="match status" value="1"/>
</dbReference>
<evidence type="ECO:0000313" key="2">
    <source>
        <dbReference type="Proteomes" id="UP000235748"/>
    </source>
</evidence>
<gene>
    <name evidence="1" type="ORF">CJ235_00360</name>
</gene>
<name>A0A2N6QKF5_9STAP</name>
<dbReference type="EMBL" id="PNGG01000001">
    <property type="protein sequence ID" value="PMC20156.1"/>
    <property type="molecule type" value="Genomic_DNA"/>
</dbReference>
<evidence type="ECO:0000313" key="1">
    <source>
        <dbReference type="EMBL" id="PMC20156.1"/>
    </source>
</evidence>
<organism evidence="1 2">
    <name type="scientific">Staphylococcus pettenkoferi</name>
    <dbReference type="NCBI Taxonomy" id="170573"/>
    <lineage>
        <taxon>Bacteria</taxon>
        <taxon>Bacillati</taxon>
        <taxon>Bacillota</taxon>
        <taxon>Bacilli</taxon>
        <taxon>Bacillales</taxon>
        <taxon>Staphylococcaceae</taxon>
        <taxon>Staphylococcus</taxon>
    </lineage>
</organism>
<dbReference type="InterPro" id="IPR010022">
    <property type="entry name" value="XkdX"/>
</dbReference>
<dbReference type="Pfam" id="PF09693">
    <property type="entry name" value="Phage_XkdX"/>
    <property type="match status" value="1"/>
</dbReference>
<dbReference type="Proteomes" id="UP000235748">
    <property type="component" value="Unassembled WGS sequence"/>
</dbReference>
<protein>
    <submittedName>
        <fullName evidence="1">XkdX family protein</fullName>
    </submittedName>
</protein>
<comment type="caution">
    <text evidence="1">The sequence shown here is derived from an EMBL/GenBank/DDBJ whole genome shotgun (WGS) entry which is preliminary data.</text>
</comment>
<dbReference type="RefSeq" id="WP_102695953.1">
    <property type="nucleotide sequence ID" value="NZ_PNGG01000001.1"/>
</dbReference>
<proteinExistence type="predicted"/>
<reference evidence="1 2" key="1">
    <citation type="submission" date="2017-09" db="EMBL/GenBank/DDBJ databases">
        <title>Bacterial strain isolated from the female urinary microbiota.</title>
        <authorList>
            <person name="Thomas-White K."/>
            <person name="Kumar N."/>
            <person name="Forster S."/>
            <person name="Putonti C."/>
            <person name="Lawley T."/>
            <person name="Wolfe A.J."/>
        </authorList>
    </citation>
    <scope>NUCLEOTIDE SEQUENCE [LARGE SCALE GENOMIC DNA]</scope>
    <source>
        <strain evidence="1 2">UMB0834</strain>
    </source>
</reference>
<accession>A0A2N6QKF5</accession>